<dbReference type="EMBL" id="FNJW01000008">
    <property type="protein sequence ID" value="SDQ23584.1"/>
    <property type="molecule type" value="Genomic_DNA"/>
</dbReference>
<dbReference type="InterPro" id="IPR025454">
    <property type="entry name" value="DUF4275"/>
</dbReference>
<proteinExistence type="predicted"/>
<gene>
    <name evidence="1" type="ORF">SAMN04487752_1370</name>
</gene>
<dbReference type="Proteomes" id="UP000199481">
    <property type="component" value="Unassembled WGS sequence"/>
</dbReference>
<organism evidence="1 2">
    <name type="scientific">Carnobacterium viridans</name>
    <dbReference type="NCBI Taxonomy" id="174587"/>
    <lineage>
        <taxon>Bacteria</taxon>
        <taxon>Bacillati</taxon>
        <taxon>Bacillota</taxon>
        <taxon>Bacilli</taxon>
        <taxon>Lactobacillales</taxon>
        <taxon>Carnobacteriaceae</taxon>
        <taxon>Carnobacterium</taxon>
    </lineage>
</organism>
<dbReference type="AlphaFoldDB" id="A0A1H0Z859"/>
<evidence type="ECO:0008006" key="3">
    <source>
        <dbReference type="Google" id="ProtNLM"/>
    </source>
</evidence>
<keyword evidence="2" id="KW-1185">Reference proteome</keyword>
<dbReference type="OrthoDB" id="1711074at2"/>
<dbReference type="Pfam" id="PF14101">
    <property type="entry name" value="DUF4275"/>
    <property type="match status" value="1"/>
</dbReference>
<sequence length="137" mass="16248">MTIKQVDGYGSYFRSQLKKIFAGGLSKKEQEDIYLDYMLWHLCSYQKVDCLSGNTAVERFEKIKKKKISLFFQFSNTVFVVENEVNFNSAKLNETVQYFDSWEVSDCYVMDHYGEWCFITTHEQDYGLGPYFIENNR</sequence>
<dbReference type="RefSeq" id="WP_089976458.1">
    <property type="nucleotide sequence ID" value="NZ_FNJW01000008.1"/>
</dbReference>
<evidence type="ECO:0000313" key="2">
    <source>
        <dbReference type="Proteomes" id="UP000199481"/>
    </source>
</evidence>
<name>A0A1H0Z859_9LACT</name>
<evidence type="ECO:0000313" key="1">
    <source>
        <dbReference type="EMBL" id="SDQ23584.1"/>
    </source>
</evidence>
<accession>A0A1H0Z859</accession>
<reference evidence="2" key="1">
    <citation type="submission" date="2016-10" db="EMBL/GenBank/DDBJ databases">
        <authorList>
            <person name="Varghese N."/>
            <person name="Submissions S."/>
        </authorList>
    </citation>
    <scope>NUCLEOTIDE SEQUENCE [LARGE SCALE GENOMIC DNA]</scope>
    <source>
        <strain evidence="2">MPL-11</strain>
    </source>
</reference>
<protein>
    <recommendedName>
        <fullName evidence="3">DUF4275 family protein</fullName>
    </recommendedName>
</protein>